<sequence>MSKEPSIQPIIYKSNYPISIYLLIFLPIIGILLTVFYNANFFALIIYLPIFLIIFYTFFSRYAARVEINNSFEMKVYYFFSWNRNFSVNLFIVKSFDYARGFYDPFDDRRLGYFGFLRRCYDLIMLFESDQNRQKEYKVNFRIGVFKKVINILNKEAKINLIKLKSTENIIW</sequence>
<evidence type="ECO:0000313" key="2">
    <source>
        <dbReference type="EMBL" id="RLJ79944.1"/>
    </source>
</evidence>
<feature type="transmembrane region" description="Helical" evidence="1">
    <location>
        <begin position="20"/>
        <end position="39"/>
    </location>
</feature>
<accession>A0A497Y8Q3</accession>
<feature type="transmembrane region" description="Helical" evidence="1">
    <location>
        <begin position="45"/>
        <end position="64"/>
    </location>
</feature>
<proteinExistence type="predicted"/>
<keyword evidence="1" id="KW-0472">Membrane</keyword>
<gene>
    <name evidence="2" type="ORF">BCL90_0669</name>
</gene>
<comment type="caution">
    <text evidence="2">The sequence shown here is derived from an EMBL/GenBank/DDBJ whole genome shotgun (WGS) entry which is preliminary data.</text>
</comment>
<dbReference type="Proteomes" id="UP000273898">
    <property type="component" value="Unassembled WGS sequence"/>
</dbReference>
<keyword evidence="1" id="KW-1133">Transmembrane helix</keyword>
<evidence type="ECO:0000313" key="3">
    <source>
        <dbReference type="Proteomes" id="UP000273898"/>
    </source>
</evidence>
<keyword evidence="1" id="KW-0812">Transmembrane</keyword>
<reference evidence="2 3" key="1">
    <citation type="submission" date="2018-10" db="EMBL/GenBank/DDBJ databases">
        <title>Genomic Encyclopedia of Archaeal and Bacterial Type Strains, Phase II (KMG-II): from individual species to whole genera.</title>
        <authorList>
            <person name="Goeker M."/>
        </authorList>
    </citation>
    <scope>NUCLEOTIDE SEQUENCE [LARGE SCALE GENOMIC DNA]</scope>
    <source>
        <strain evidence="2 3">DSM 19624</strain>
    </source>
</reference>
<organism evidence="2 3">
    <name type="scientific">Pedobacter alluvionis</name>
    <dbReference type="NCBI Taxonomy" id="475253"/>
    <lineage>
        <taxon>Bacteria</taxon>
        <taxon>Pseudomonadati</taxon>
        <taxon>Bacteroidota</taxon>
        <taxon>Sphingobacteriia</taxon>
        <taxon>Sphingobacteriales</taxon>
        <taxon>Sphingobacteriaceae</taxon>
        <taxon>Pedobacter</taxon>
    </lineage>
</organism>
<name>A0A497Y8Q3_9SPHI</name>
<dbReference type="AlphaFoldDB" id="A0A497Y8Q3"/>
<dbReference type="EMBL" id="RCCK01000010">
    <property type="protein sequence ID" value="RLJ79944.1"/>
    <property type="molecule type" value="Genomic_DNA"/>
</dbReference>
<evidence type="ECO:0000256" key="1">
    <source>
        <dbReference type="SAM" id="Phobius"/>
    </source>
</evidence>
<protein>
    <submittedName>
        <fullName evidence="2">Uncharacterized protein</fullName>
    </submittedName>
</protein>